<dbReference type="Proteomes" id="UP000587367">
    <property type="component" value="Unassembled WGS sequence"/>
</dbReference>
<evidence type="ECO:0000313" key="2">
    <source>
        <dbReference type="EMBL" id="MBB6332097.1"/>
    </source>
</evidence>
<evidence type="ECO:0000313" key="3">
    <source>
        <dbReference type="Proteomes" id="UP000587367"/>
    </source>
</evidence>
<dbReference type="SUPFAM" id="SSF49464">
    <property type="entry name" value="Carboxypeptidase regulatory domain-like"/>
    <property type="match status" value="1"/>
</dbReference>
<evidence type="ECO:0008006" key="4">
    <source>
        <dbReference type="Google" id="ProtNLM"/>
    </source>
</evidence>
<sequence>MRKFYLLLLLFVLMFSCKNETLSEIDDNTTNPSSNYNFGNTAQKNFQGVVLDTNGLPVSGATVTIGTSTATTNLKGSFTFKNVSVKENFAHIKVTKSGYVNASRVLVPTNGINRVNIMMIPATTTSTITSGSTSTVSLPNGTKVKFDGSFKDGNGNAYSGSVSVGVFHLAPSNQYLNELMPGSFLATNSNGNARVMETFGMLHVQLTGSAGQNLQIANGHNAEITVPVDAAQTSSSPATIPLWSYNEDTGMWKEEGSATKIGNAYVGTVSHFSWWNCDAQFEQATMKVTVKNSAGQILPNIKVALKRSSQAYEPYGMTDNTGMVSGIVPAGEVLSLKVYDVCNNVIYANNVGPFPAGVTTTITDITVNPPASTSYMIKGILKTCSNANVSDGYVVLRPPGITNYFQYLSVPVDGNGNFTFNTYLCTTANPQLIYEGFDNTTLQTTNEVTFTATSNNVDLGNIMACNSVNEFISYKIDNQPVVNVLGTFNAQWGGLTTTSPVISAKQLRINSMNPAGPSFYMNQINVLGVVASFTTGHMVEFSGGSITSNNGNLVVDITAFGALGDYIDFTINGTFTDNSGNHTFTATGHVKRDM</sequence>
<comment type="caution">
    <text evidence="2">The sequence shown here is derived from an EMBL/GenBank/DDBJ whole genome shotgun (WGS) entry which is preliminary data.</text>
</comment>
<organism evidence="2 3">
    <name type="scientific">Chryseobacterium sediminis</name>
    <dbReference type="NCBI Taxonomy" id="1679494"/>
    <lineage>
        <taxon>Bacteria</taxon>
        <taxon>Pseudomonadati</taxon>
        <taxon>Bacteroidota</taxon>
        <taxon>Flavobacteriia</taxon>
        <taxon>Flavobacteriales</taxon>
        <taxon>Weeksellaceae</taxon>
        <taxon>Chryseobacterium group</taxon>
        <taxon>Chryseobacterium</taxon>
    </lineage>
</organism>
<dbReference type="Pfam" id="PF13620">
    <property type="entry name" value="CarboxypepD_reg"/>
    <property type="match status" value="1"/>
</dbReference>
<feature type="chain" id="PRO_5045792530" description="Carboxypeptidase regulatory-like domain-containing protein" evidence="1">
    <location>
        <begin position="22"/>
        <end position="594"/>
    </location>
</feature>
<dbReference type="EMBL" id="JACHKS010000002">
    <property type="protein sequence ID" value="MBB6332097.1"/>
    <property type="molecule type" value="Genomic_DNA"/>
</dbReference>
<reference evidence="2 3" key="1">
    <citation type="submission" date="2020-08" db="EMBL/GenBank/DDBJ databases">
        <title>Functional genomics of gut bacteria from endangered species of beetles.</title>
        <authorList>
            <person name="Carlos-Shanley C."/>
        </authorList>
    </citation>
    <scope>NUCLEOTIDE SEQUENCE [LARGE SCALE GENOMIC DNA]</scope>
    <source>
        <strain evidence="2 3">S00068</strain>
    </source>
</reference>
<accession>A0ABR6Q2G7</accession>
<protein>
    <recommendedName>
        <fullName evidence="4">Carboxypeptidase regulatory-like domain-containing protein</fullName>
    </recommendedName>
</protein>
<dbReference type="PROSITE" id="PS51257">
    <property type="entry name" value="PROKAR_LIPOPROTEIN"/>
    <property type="match status" value="1"/>
</dbReference>
<proteinExistence type="predicted"/>
<gene>
    <name evidence="2" type="ORF">HNP24_003089</name>
</gene>
<dbReference type="InterPro" id="IPR008969">
    <property type="entry name" value="CarboxyPept-like_regulatory"/>
</dbReference>
<dbReference type="RefSeq" id="WP_184558288.1">
    <property type="nucleotide sequence ID" value="NZ_JACHKS010000002.1"/>
</dbReference>
<dbReference type="Gene3D" id="2.60.40.1120">
    <property type="entry name" value="Carboxypeptidase-like, regulatory domain"/>
    <property type="match status" value="1"/>
</dbReference>
<keyword evidence="3" id="KW-1185">Reference proteome</keyword>
<feature type="signal peptide" evidence="1">
    <location>
        <begin position="1"/>
        <end position="21"/>
    </location>
</feature>
<name>A0ABR6Q2G7_9FLAO</name>
<evidence type="ECO:0000256" key="1">
    <source>
        <dbReference type="SAM" id="SignalP"/>
    </source>
</evidence>
<keyword evidence="1" id="KW-0732">Signal</keyword>